<dbReference type="RefSeq" id="WP_145052769.1">
    <property type="nucleotide sequence ID" value="NZ_CP036433.1"/>
</dbReference>
<sequence>MATFAFRTLLRPLCWAAFAVAVGLIPLGTVSAASPSALELAAFLEADSVDAVLSAGAETDPRAEYVIALAAMKARKYDEALARLDAATTRERTNLAAWRAKFWLLTYRKNRDHAIAQMKQLTLLFPERAANSEIDRELQLSALWMGRLCEYMASPGEHPPAGEAAAQIEARLQGDYLTQFQQGRREVIEEHEKYLAEIEASRADDETAATERAENDANFVANERDRVATERDQIETSLSDAQKTATDAAAAIDKGFAPLQQQLQQLRLAVGPIQARINSLQLQHNDVIAQAARIQDPVLKESLLGQTDAIIIQLRRERDFLRPYEFEAARLNAEYQRLMQQKAIVGAQFQGQVNQANSRQESLNRTEKNLNRQENKPVRTTIPSSTRTRGMQAKAESLTSYQAFPLEEERLRMIQLLRQ</sequence>
<evidence type="ECO:0000313" key="2">
    <source>
        <dbReference type="EMBL" id="QDU94401.1"/>
    </source>
</evidence>
<feature type="compositionally biased region" description="Basic and acidic residues" evidence="1">
    <location>
        <begin position="362"/>
        <end position="377"/>
    </location>
</feature>
<evidence type="ECO:0008006" key="4">
    <source>
        <dbReference type="Google" id="ProtNLM"/>
    </source>
</evidence>
<gene>
    <name evidence="2" type="ORF">Pla8534_21910</name>
</gene>
<reference evidence="2 3" key="1">
    <citation type="submission" date="2019-02" db="EMBL/GenBank/DDBJ databases">
        <title>Deep-cultivation of Planctomycetes and their phenomic and genomic characterization uncovers novel biology.</title>
        <authorList>
            <person name="Wiegand S."/>
            <person name="Jogler M."/>
            <person name="Boedeker C."/>
            <person name="Pinto D."/>
            <person name="Vollmers J."/>
            <person name="Rivas-Marin E."/>
            <person name="Kohn T."/>
            <person name="Peeters S.H."/>
            <person name="Heuer A."/>
            <person name="Rast P."/>
            <person name="Oberbeckmann S."/>
            <person name="Bunk B."/>
            <person name="Jeske O."/>
            <person name="Meyerdierks A."/>
            <person name="Storesund J.E."/>
            <person name="Kallscheuer N."/>
            <person name="Luecker S."/>
            <person name="Lage O.M."/>
            <person name="Pohl T."/>
            <person name="Merkel B.J."/>
            <person name="Hornburger P."/>
            <person name="Mueller R.-W."/>
            <person name="Bruemmer F."/>
            <person name="Labrenz M."/>
            <person name="Spormann A.M."/>
            <person name="Op den Camp H."/>
            <person name="Overmann J."/>
            <person name="Amann R."/>
            <person name="Jetten M.S.M."/>
            <person name="Mascher T."/>
            <person name="Medema M.H."/>
            <person name="Devos D.P."/>
            <person name="Kaster A.-K."/>
            <person name="Ovreas L."/>
            <person name="Rohde M."/>
            <person name="Galperin M.Y."/>
            <person name="Jogler C."/>
        </authorList>
    </citation>
    <scope>NUCLEOTIDE SEQUENCE [LARGE SCALE GENOMIC DNA]</scope>
    <source>
        <strain evidence="2 3">Pla85_3_4</strain>
    </source>
</reference>
<dbReference type="Proteomes" id="UP000317648">
    <property type="component" value="Chromosome"/>
</dbReference>
<dbReference type="InterPro" id="IPR011990">
    <property type="entry name" value="TPR-like_helical_dom_sf"/>
</dbReference>
<dbReference type="SUPFAM" id="SSF48452">
    <property type="entry name" value="TPR-like"/>
    <property type="match status" value="1"/>
</dbReference>
<evidence type="ECO:0000256" key="1">
    <source>
        <dbReference type="SAM" id="MobiDB-lite"/>
    </source>
</evidence>
<protein>
    <recommendedName>
        <fullName evidence="4">Tetratricopeptide repeat protein</fullName>
    </recommendedName>
</protein>
<dbReference type="AlphaFoldDB" id="A0A518DRD5"/>
<feature type="region of interest" description="Disordered" evidence="1">
    <location>
        <begin position="358"/>
        <end position="391"/>
    </location>
</feature>
<keyword evidence="3" id="KW-1185">Reference proteome</keyword>
<dbReference type="KEGG" id="lcre:Pla8534_21910"/>
<proteinExistence type="predicted"/>
<accession>A0A518DRD5</accession>
<evidence type="ECO:0000313" key="3">
    <source>
        <dbReference type="Proteomes" id="UP000317648"/>
    </source>
</evidence>
<dbReference type="EMBL" id="CP036433">
    <property type="protein sequence ID" value="QDU94401.1"/>
    <property type="molecule type" value="Genomic_DNA"/>
</dbReference>
<organism evidence="2 3">
    <name type="scientific">Lignipirellula cremea</name>
    <dbReference type="NCBI Taxonomy" id="2528010"/>
    <lineage>
        <taxon>Bacteria</taxon>
        <taxon>Pseudomonadati</taxon>
        <taxon>Planctomycetota</taxon>
        <taxon>Planctomycetia</taxon>
        <taxon>Pirellulales</taxon>
        <taxon>Pirellulaceae</taxon>
        <taxon>Lignipirellula</taxon>
    </lineage>
</organism>
<name>A0A518DRD5_9BACT</name>